<proteinExistence type="predicted"/>
<name>A0AAV2ISU7_LYMST</name>
<dbReference type="Pfam" id="PF24478">
    <property type="entry name" value="DCX2_DCDC1"/>
    <property type="match status" value="1"/>
</dbReference>
<dbReference type="GO" id="GO:1902412">
    <property type="term" value="P:regulation of mitotic cytokinesis"/>
    <property type="evidence" value="ECO:0007669"/>
    <property type="project" value="InterPro"/>
</dbReference>
<gene>
    <name evidence="2" type="ORF">GSLYS_00022488001</name>
</gene>
<dbReference type="AlphaFoldDB" id="A0AAV2ISU7"/>
<dbReference type="PANTHER" id="PTHR46302">
    <property type="entry name" value="DOUBLECORTIN DOMAIN-CONTAINING PROTEIN 1"/>
    <property type="match status" value="1"/>
</dbReference>
<dbReference type="InterPro" id="IPR056415">
    <property type="entry name" value="DCX2_DCDC1"/>
</dbReference>
<accession>A0AAV2ISU7</accession>
<protein>
    <recommendedName>
        <fullName evidence="1">DCDC1 second doublecortin-like domain-containing protein</fullName>
    </recommendedName>
</protein>
<dbReference type="PANTHER" id="PTHR46302:SF3">
    <property type="entry name" value="DOUBLECORTIN DOMAIN-CONTAINING PROTEIN 1"/>
    <property type="match status" value="1"/>
</dbReference>
<feature type="domain" description="DCDC1 second doublecortin-like" evidence="1">
    <location>
        <begin position="1"/>
        <end position="89"/>
    </location>
</feature>
<evidence type="ECO:0000313" key="3">
    <source>
        <dbReference type="Proteomes" id="UP001497497"/>
    </source>
</evidence>
<keyword evidence="3" id="KW-1185">Reference proteome</keyword>
<reference evidence="2 3" key="1">
    <citation type="submission" date="2024-04" db="EMBL/GenBank/DDBJ databases">
        <authorList>
            <consortium name="Genoscope - CEA"/>
            <person name="William W."/>
        </authorList>
    </citation>
    <scope>NUCLEOTIDE SEQUENCE [LARGE SCALE GENOMIC DNA]</scope>
</reference>
<evidence type="ECO:0000313" key="2">
    <source>
        <dbReference type="EMBL" id="CAL1549171.1"/>
    </source>
</evidence>
<dbReference type="EMBL" id="CAXITT010006158">
    <property type="protein sequence ID" value="CAL1549171.1"/>
    <property type="molecule type" value="Genomic_DNA"/>
</dbReference>
<dbReference type="GO" id="GO:0030496">
    <property type="term" value="C:midbody"/>
    <property type="evidence" value="ECO:0007669"/>
    <property type="project" value="TreeGrafter"/>
</dbReference>
<dbReference type="InterPro" id="IPR043188">
    <property type="entry name" value="DCDC1"/>
</dbReference>
<dbReference type="GO" id="GO:0008017">
    <property type="term" value="F:microtubule binding"/>
    <property type="evidence" value="ECO:0007669"/>
    <property type="project" value="InterPro"/>
</dbReference>
<dbReference type="Proteomes" id="UP001497497">
    <property type="component" value="Unassembled WGS sequence"/>
</dbReference>
<comment type="caution">
    <text evidence="2">The sequence shown here is derived from an EMBL/GenBank/DDBJ whole genome shotgun (WGS) entry which is preliminary data.</text>
</comment>
<organism evidence="2 3">
    <name type="scientific">Lymnaea stagnalis</name>
    <name type="common">Great pond snail</name>
    <name type="synonym">Helix stagnalis</name>
    <dbReference type="NCBI Taxonomy" id="6523"/>
    <lineage>
        <taxon>Eukaryota</taxon>
        <taxon>Metazoa</taxon>
        <taxon>Spiralia</taxon>
        <taxon>Lophotrochozoa</taxon>
        <taxon>Mollusca</taxon>
        <taxon>Gastropoda</taxon>
        <taxon>Heterobranchia</taxon>
        <taxon>Euthyneura</taxon>
        <taxon>Panpulmonata</taxon>
        <taxon>Hygrophila</taxon>
        <taxon>Lymnaeoidea</taxon>
        <taxon>Lymnaeidae</taxon>
        <taxon>Lymnaea</taxon>
    </lineage>
</organism>
<evidence type="ECO:0000259" key="1">
    <source>
        <dbReference type="Pfam" id="PF24478"/>
    </source>
</evidence>
<sequence>MMIYKNGCSTEPSEVVVDMEDMDWFFIHCTSKLSLTRHAKIAYDWTGKQITHLSETPILDDSTVQHGKTPFFGPLWISTGEGFSPSGTQGFLLMIKNALKEKIKILKSQKKQVLL</sequence>